<sequence>MAGSDVLSIVVQELNLQRNYCRTTPLIDTVECFINAPWIRGIIRDGILSEMCVHETLSTTEVQSALQLGESIGHLWQRVNVQVIIIFLILIVIDITCFPF</sequence>
<organism evidence="2 3">
    <name type="scientific">Meganyctiphanes norvegica</name>
    <name type="common">Northern krill</name>
    <name type="synonym">Thysanopoda norvegica</name>
    <dbReference type="NCBI Taxonomy" id="48144"/>
    <lineage>
        <taxon>Eukaryota</taxon>
        <taxon>Metazoa</taxon>
        <taxon>Ecdysozoa</taxon>
        <taxon>Arthropoda</taxon>
        <taxon>Crustacea</taxon>
        <taxon>Multicrustacea</taxon>
        <taxon>Malacostraca</taxon>
        <taxon>Eumalacostraca</taxon>
        <taxon>Eucarida</taxon>
        <taxon>Euphausiacea</taxon>
        <taxon>Euphausiidae</taxon>
        <taxon>Meganyctiphanes</taxon>
    </lineage>
</organism>
<keyword evidence="1" id="KW-1133">Transmembrane helix</keyword>
<comment type="caution">
    <text evidence="2">The sequence shown here is derived from an EMBL/GenBank/DDBJ whole genome shotgun (WGS) entry which is preliminary data.</text>
</comment>
<keyword evidence="1" id="KW-0472">Membrane</keyword>
<keyword evidence="3" id="KW-1185">Reference proteome</keyword>
<proteinExistence type="predicted"/>
<gene>
    <name evidence="2" type="ORF">MNOR_LOCUS30557</name>
</gene>
<protein>
    <submittedName>
        <fullName evidence="2">Uncharacterized protein</fullName>
    </submittedName>
</protein>
<dbReference type="AlphaFoldDB" id="A0AAV2RXN9"/>
<keyword evidence="1" id="KW-0812">Transmembrane</keyword>
<dbReference type="EMBL" id="CAXKWB010037584">
    <property type="protein sequence ID" value="CAL4150258.1"/>
    <property type="molecule type" value="Genomic_DNA"/>
</dbReference>
<evidence type="ECO:0000313" key="2">
    <source>
        <dbReference type="EMBL" id="CAL4150258.1"/>
    </source>
</evidence>
<feature type="transmembrane region" description="Helical" evidence="1">
    <location>
        <begin position="79"/>
        <end position="98"/>
    </location>
</feature>
<evidence type="ECO:0000313" key="3">
    <source>
        <dbReference type="Proteomes" id="UP001497623"/>
    </source>
</evidence>
<reference evidence="2 3" key="1">
    <citation type="submission" date="2024-05" db="EMBL/GenBank/DDBJ databases">
        <authorList>
            <person name="Wallberg A."/>
        </authorList>
    </citation>
    <scope>NUCLEOTIDE SEQUENCE [LARGE SCALE GENOMIC DNA]</scope>
</reference>
<dbReference type="Proteomes" id="UP001497623">
    <property type="component" value="Unassembled WGS sequence"/>
</dbReference>
<evidence type="ECO:0000256" key="1">
    <source>
        <dbReference type="SAM" id="Phobius"/>
    </source>
</evidence>
<accession>A0AAV2RXN9</accession>
<name>A0AAV2RXN9_MEGNR</name>